<dbReference type="GO" id="GO:0016787">
    <property type="term" value="F:hydrolase activity"/>
    <property type="evidence" value="ECO:0007669"/>
    <property type="project" value="UniProtKB-KW"/>
</dbReference>
<sequence length="217" mass="23680">MSVFWSVIGGLVLLLAALFGYIGFFVRKLGTPTKGELINRTERPSKALLVIDVQEDFTRNTGKQGFDPQVRDAALKIMNQEIAEARSHGSEVAFVKNIFRDWPVIQLMKLVAGGIGTPGREGLKFDRDVDLGDAPVFEKSVGDTFSNPDFEAWLDKKKIGCLTLVGLDACHCVQLTAKGARARGYDVEIREPATLTATPAKWPTLKSELDAAGVVIC</sequence>
<keyword evidence="5" id="KW-1185">Reference proteome</keyword>
<keyword evidence="1" id="KW-0378">Hydrolase</keyword>
<evidence type="ECO:0000256" key="2">
    <source>
        <dbReference type="SAM" id="Phobius"/>
    </source>
</evidence>
<dbReference type="SUPFAM" id="SSF52499">
    <property type="entry name" value="Isochorismatase-like hydrolases"/>
    <property type="match status" value="1"/>
</dbReference>
<keyword evidence="2" id="KW-0472">Membrane</keyword>
<evidence type="ECO:0000313" key="5">
    <source>
        <dbReference type="Proteomes" id="UP000049983"/>
    </source>
</evidence>
<dbReference type="GeneID" id="97670702"/>
<feature type="domain" description="Isochorismatase-like" evidence="3">
    <location>
        <begin position="47"/>
        <end position="214"/>
    </location>
</feature>
<evidence type="ECO:0000313" key="4">
    <source>
        <dbReference type="EMBL" id="CTQ72733.1"/>
    </source>
</evidence>
<dbReference type="AlphaFoldDB" id="A0A0M7AG57"/>
<reference evidence="5" key="1">
    <citation type="submission" date="2015-07" db="EMBL/GenBank/DDBJ databases">
        <authorList>
            <person name="Rodrigo-Torres Lidia"/>
            <person name="Arahal R.David."/>
        </authorList>
    </citation>
    <scope>NUCLEOTIDE SEQUENCE [LARGE SCALE GENOMIC DNA]</scope>
    <source>
        <strain evidence="5">CECT 5096</strain>
    </source>
</reference>
<evidence type="ECO:0000259" key="3">
    <source>
        <dbReference type="Pfam" id="PF00857"/>
    </source>
</evidence>
<dbReference type="EMBL" id="CXWC01000011">
    <property type="protein sequence ID" value="CTQ72733.1"/>
    <property type="molecule type" value="Genomic_DNA"/>
</dbReference>
<dbReference type="Proteomes" id="UP000049983">
    <property type="component" value="Unassembled WGS sequence"/>
</dbReference>
<feature type="transmembrane region" description="Helical" evidence="2">
    <location>
        <begin position="6"/>
        <end position="26"/>
    </location>
</feature>
<dbReference type="RefSeq" id="WP_055111190.1">
    <property type="nucleotide sequence ID" value="NZ_CXWA01000006.1"/>
</dbReference>
<gene>
    <name evidence="4" type="ORF">LA5096_03355</name>
</gene>
<dbReference type="InterPro" id="IPR050272">
    <property type="entry name" value="Isochorismatase-like_hydrls"/>
</dbReference>
<dbReference type="PANTHER" id="PTHR43540">
    <property type="entry name" value="PEROXYUREIDOACRYLATE/UREIDOACRYLATE AMIDOHYDROLASE-RELATED"/>
    <property type="match status" value="1"/>
</dbReference>
<dbReference type="Gene3D" id="3.40.50.850">
    <property type="entry name" value="Isochorismatase-like"/>
    <property type="match status" value="1"/>
</dbReference>
<dbReference type="InterPro" id="IPR000868">
    <property type="entry name" value="Isochorismatase-like_dom"/>
</dbReference>
<protein>
    <submittedName>
        <fullName evidence="4">Nicotinamidase/pyrazinamidase</fullName>
    </submittedName>
</protein>
<dbReference type="STRING" id="311410.LA5095_00214"/>
<accession>A0A0M7AG57</accession>
<organism evidence="4 5">
    <name type="scientific">Roseibium album</name>
    <dbReference type="NCBI Taxonomy" id="311410"/>
    <lineage>
        <taxon>Bacteria</taxon>
        <taxon>Pseudomonadati</taxon>
        <taxon>Pseudomonadota</taxon>
        <taxon>Alphaproteobacteria</taxon>
        <taxon>Hyphomicrobiales</taxon>
        <taxon>Stappiaceae</taxon>
        <taxon>Roseibium</taxon>
    </lineage>
</organism>
<proteinExistence type="predicted"/>
<dbReference type="OrthoDB" id="9807387at2"/>
<dbReference type="PANTHER" id="PTHR43540:SF1">
    <property type="entry name" value="ISOCHORISMATASE HYDROLASE"/>
    <property type="match status" value="1"/>
</dbReference>
<dbReference type="InterPro" id="IPR036380">
    <property type="entry name" value="Isochorismatase-like_sf"/>
</dbReference>
<keyword evidence="2" id="KW-0812">Transmembrane</keyword>
<dbReference type="Pfam" id="PF00857">
    <property type="entry name" value="Isochorismatase"/>
    <property type="match status" value="1"/>
</dbReference>
<evidence type="ECO:0000256" key="1">
    <source>
        <dbReference type="ARBA" id="ARBA00022801"/>
    </source>
</evidence>
<keyword evidence="2" id="KW-1133">Transmembrane helix</keyword>
<name>A0A0M7AG57_9HYPH</name>